<evidence type="ECO:0000256" key="4">
    <source>
        <dbReference type="ARBA" id="ARBA00022793"/>
    </source>
</evidence>
<sequence>MSFVKELVLALDLEDRRSALKIAENLSDLVDRFKVNYPLIISSGIRIISEISELKPVIADLKIADVPHIAAKIAEIAFRNDAQAVIIHGFAGSDMMKAVLSVAKRYGCEVYVVTELSSEGGKEFMGRFSIEIAKMAKDNGCNGLIAPATRLDKLKEIREAAGDIKILCPGIGAQGGSLDALKFADGIIVGRSIYLAENPREVARELRSRVQAYSFRP</sequence>
<evidence type="ECO:0000256" key="8">
    <source>
        <dbReference type="PIRSR" id="PIRSR614732-1"/>
    </source>
</evidence>
<dbReference type="GO" id="GO:0006207">
    <property type="term" value="P:'de novo' pyrimidine nucleobase biosynthetic process"/>
    <property type="evidence" value="ECO:0007669"/>
    <property type="project" value="InterPro"/>
</dbReference>
<reference evidence="11" key="1">
    <citation type="journal article" date="2020" name="mSystems">
        <title>Genome- and Community-Level Interaction Insights into Carbon Utilization and Element Cycling Functions of Hydrothermarchaeota in Hydrothermal Sediment.</title>
        <authorList>
            <person name="Zhou Z."/>
            <person name="Liu Y."/>
            <person name="Xu W."/>
            <person name="Pan J."/>
            <person name="Luo Z.H."/>
            <person name="Li M."/>
        </authorList>
    </citation>
    <scope>NUCLEOTIDE SEQUENCE [LARGE SCALE GENOMIC DNA]</scope>
    <source>
        <strain evidence="11">SpSt-26</strain>
    </source>
</reference>
<feature type="binding site" evidence="9">
    <location>
        <position position="191"/>
    </location>
    <ligand>
        <name>substrate</name>
    </ligand>
</feature>
<dbReference type="Pfam" id="PF00215">
    <property type="entry name" value="OMPdecase"/>
    <property type="match status" value="1"/>
</dbReference>
<evidence type="ECO:0000256" key="7">
    <source>
        <dbReference type="ARBA" id="ARBA00033428"/>
    </source>
</evidence>
<comment type="caution">
    <text evidence="11">The sequence shown here is derived from an EMBL/GenBank/DDBJ whole genome shotgun (WGS) entry which is preliminary data.</text>
</comment>
<dbReference type="PANTHER" id="PTHR32119:SF2">
    <property type="entry name" value="OROTIDINE 5'-PHOSPHATE DECARBOXYLASE"/>
    <property type="match status" value="1"/>
</dbReference>
<feature type="active site" description="For OMPdecase activity" evidence="8">
    <location>
        <position position="65"/>
    </location>
</feature>
<name>A0A7J2THA8_ARCFL</name>
<feature type="active site" description="For OMPdecase activity" evidence="8">
    <location>
        <position position="60"/>
    </location>
</feature>
<dbReference type="SUPFAM" id="SSF51366">
    <property type="entry name" value="Ribulose-phoshate binding barrel"/>
    <property type="match status" value="1"/>
</dbReference>
<dbReference type="UniPathway" id="UPA00070">
    <property type="reaction ID" value="UER00120"/>
</dbReference>
<dbReference type="InterPro" id="IPR013785">
    <property type="entry name" value="Aldolase_TIM"/>
</dbReference>
<dbReference type="NCBIfam" id="NF010386">
    <property type="entry name" value="PRK13813.1"/>
    <property type="match status" value="1"/>
</dbReference>
<evidence type="ECO:0000256" key="9">
    <source>
        <dbReference type="PIRSR" id="PIRSR614732-2"/>
    </source>
</evidence>
<feature type="domain" description="Orotidine 5'-phosphate decarboxylase" evidence="10">
    <location>
        <begin position="6"/>
        <end position="206"/>
    </location>
</feature>
<accession>A0A7J2THA8</accession>
<evidence type="ECO:0000256" key="1">
    <source>
        <dbReference type="ARBA" id="ARBA00004861"/>
    </source>
</evidence>
<dbReference type="GO" id="GO:0044205">
    <property type="term" value="P:'de novo' UMP biosynthetic process"/>
    <property type="evidence" value="ECO:0007669"/>
    <property type="project" value="UniProtKB-UniPathway"/>
</dbReference>
<evidence type="ECO:0000256" key="2">
    <source>
        <dbReference type="ARBA" id="ARBA00012321"/>
    </source>
</evidence>
<proteinExistence type="predicted"/>
<dbReference type="CDD" id="cd04725">
    <property type="entry name" value="OMP_decarboxylase_like"/>
    <property type="match status" value="1"/>
</dbReference>
<keyword evidence="6 11" id="KW-0456">Lyase</keyword>
<dbReference type="AlphaFoldDB" id="A0A7J2THA8"/>
<organism evidence="11">
    <name type="scientific">Archaeoglobus fulgidus</name>
    <dbReference type="NCBI Taxonomy" id="2234"/>
    <lineage>
        <taxon>Archaea</taxon>
        <taxon>Methanobacteriati</taxon>
        <taxon>Methanobacteriota</taxon>
        <taxon>Archaeoglobi</taxon>
        <taxon>Archaeoglobales</taxon>
        <taxon>Archaeoglobaceae</taxon>
        <taxon>Archaeoglobus</taxon>
    </lineage>
</organism>
<evidence type="ECO:0000313" key="11">
    <source>
        <dbReference type="EMBL" id="HEH34947.1"/>
    </source>
</evidence>
<keyword evidence="4" id="KW-0210">Decarboxylase</keyword>
<feature type="active site" description="For OMPdecase activity" evidence="8">
    <location>
        <position position="62"/>
    </location>
</feature>
<feature type="binding site" evidence="9">
    <location>
        <position position="34"/>
    </location>
    <ligand>
        <name>substrate</name>
    </ligand>
</feature>
<dbReference type="EC" id="4.1.1.23" evidence="2"/>
<dbReference type="InterPro" id="IPR011060">
    <property type="entry name" value="RibuloseP-bd_barrel"/>
</dbReference>
<dbReference type="SMART" id="SM00934">
    <property type="entry name" value="OMPdecase"/>
    <property type="match status" value="1"/>
</dbReference>
<dbReference type="InterPro" id="IPR001754">
    <property type="entry name" value="OMPdeCOase_dom"/>
</dbReference>
<dbReference type="GO" id="GO:0005829">
    <property type="term" value="C:cytosol"/>
    <property type="evidence" value="ECO:0007669"/>
    <property type="project" value="TreeGrafter"/>
</dbReference>
<evidence type="ECO:0000256" key="3">
    <source>
        <dbReference type="ARBA" id="ARBA00021923"/>
    </source>
</evidence>
<dbReference type="NCBIfam" id="TIGR01740">
    <property type="entry name" value="pyrF"/>
    <property type="match status" value="1"/>
</dbReference>
<keyword evidence="5" id="KW-0665">Pyrimidine biosynthesis</keyword>
<feature type="binding site" evidence="9">
    <location>
        <position position="12"/>
    </location>
    <ligand>
        <name>substrate</name>
    </ligand>
</feature>
<dbReference type="PANTHER" id="PTHR32119">
    <property type="entry name" value="OROTIDINE 5'-PHOSPHATE DECARBOXYLASE"/>
    <property type="match status" value="1"/>
</dbReference>
<gene>
    <name evidence="11" type="primary">pyrF</name>
    <name evidence="11" type="ORF">ENP88_02085</name>
</gene>
<feature type="binding site" evidence="9">
    <location>
        <position position="117"/>
    </location>
    <ligand>
        <name>substrate</name>
    </ligand>
</feature>
<dbReference type="Gene3D" id="3.20.20.70">
    <property type="entry name" value="Aldolase class I"/>
    <property type="match status" value="1"/>
</dbReference>
<protein>
    <recommendedName>
        <fullName evidence="3">Orotidine 5'-phosphate decarboxylase</fullName>
        <ecNumber evidence="2">4.1.1.23</ecNumber>
    </recommendedName>
    <alternativeName>
        <fullName evidence="7">OMP decarboxylase</fullName>
    </alternativeName>
</protein>
<evidence type="ECO:0000256" key="5">
    <source>
        <dbReference type="ARBA" id="ARBA00022975"/>
    </source>
</evidence>
<evidence type="ECO:0000256" key="6">
    <source>
        <dbReference type="ARBA" id="ARBA00023239"/>
    </source>
</evidence>
<dbReference type="EMBL" id="DSLA01000036">
    <property type="protein sequence ID" value="HEH34947.1"/>
    <property type="molecule type" value="Genomic_DNA"/>
</dbReference>
<evidence type="ECO:0000259" key="10">
    <source>
        <dbReference type="SMART" id="SM00934"/>
    </source>
</evidence>
<dbReference type="GO" id="GO:0004590">
    <property type="term" value="F:orotidine-5'-phosphate decarboxylase activity"/>
    <property type="evidence" value="ECO:0007669"/>
    <property type="project" value="UniProtKB-EC"/>
</dbReference>
<feature type="binding site" evidence="9">
    <location>
        <position position="190"/>
    </location>
    <ligand>
        <name>substrate</name>
    </ligand>
</feature>
<dbReference type="InterPro" id="IPR014732">
    <property type="entry name" value="OMPdecase"/>
</dbReference>
<comment type="pathway">
    <text evidence="1">Pyrimidine metabolism; UMP biosynthesis via de novo pathway; UMP from orotate: step 2/2.</text>
</comment>